<dbReference type="SUPFAM" id="SSF54695">
    <property type="entry name" value="POZ domain"/>
    <property type="match status" value="1"/>
</dbReference>
<evidence type="ECO:0000259" key="3">
    <source>
        <dbReference type="PROSITE" id="PS50097"/>
    </source>
</evidence>
<evidence type="ECO:0000313" key="5">
    <source>
        <dbReference type="Proteomes" id="UP000694569"/>
    </source>
</evidence>
<dbReference type="SMART" id="SM00225">
    <property type="entry name" value="BTB"/>
    <property type="match status" value="1"/>
</dbReference>
<dbReference type="SMART" id="SM00612">
    <property type="entry name" value="Kelch"/>
    <property type="match status" value="2"/>
</dbReference>
<reference evidence="4" key="1">
    <citation type="submission" date="2025-08" db="UniProtKB">
        <authorList>
            <consortium name="Ensembl"/>
        </authorList>
    </citation>
    <scope>IDENTIFICATION</scope>
</reference>
<dbReference type="InterPro" id="IPR052392">
    <property type="entry name" value="Kelch-BTB_domain-containing"/>
</dbReference>
<dbReference type="Proteomes" id="UP000694569">
    <property type="component" value="Unplaced"/>
</dbReference>
<keyword evidence="1" id="KW-0880">Kelch repeat</keyword>
<dbReference type="GeneTree" id="ENSGT00940000161629"/>
<proteinExistence type="predicted"/>
<organism evidence="4 5">
    <name type="scientific">Leptobrachium leishanense</name>
    <name type="common">Leishan spiny toad</name>
    <dbReference type="NCBI Taxonomy" id="445787"/>
    <lineage>
        <taxon>Eukaryota</taxon>
        <taxon>Metazoa</taxon>
        <taxon>Chordata</taxon>
        <taxon>Craniata</taxon>
        <taxon>Vertebrata</taxon>
        <taxon>Euteleostomi</taxon>
        <taxon>Amphibia</taxon>
        <taxon>Batrachia</taxon>
        <taxon>Anura</taxon>
        <taxon>Pelobatoidea</taxon>
        <taxon>Megophryidae</taxon>
        <taxon>Leptobrachium</taxon>
    </lineage>
</organism>
<keyword evidence="2" id="KW-0677">Repeat</keyword>
<protein>
    <submittedName>
        <fullName evidence="4">Kelch repeat and BTB domain containing 13</fullName>
    </submittedName>
</protein>
<dbReference type="Pfam" id="PF01344">
    <property type="entry name" value="Kelch_1"/>
    <property type="match status" value="1"/>
</dbReference>
<sequence>MNPAQCPQQNNVPYQILLVNVEGTVFETDKELLVSHSEYFRALFESGMRESNQNEIHLKSLGAIGFLIMLRVMEGERPLLTCEEIVQAVECAAFLQVALLTKHLVNLIDSDNCLDMFQAAATYGLLDLFHAVALHIRDVYESLEDDLRYLPQDLLDYIDSLLPSKFVAVGSHTPTIEFFEDFSRTMCYLDEQENQWESLGCIPEEASTFLAGIATLDNKLFIVGGARGANKKLVERSFCYDADTQRWSDFASPNQLRYEVTLVGHEGYLYAIGGEYERVPIASIEKYSLSSQTWSFGKELPQPAANPPATKTMGRIFICLWKPQDATVIYEYETMRDELISVGSLKRSQSYGHCMVGHRDNLYIMRNGPSDDFLRCSIENFNLTTQQWRTLSGQYVNSKGALFTAVIRGDTVFTLNRVITLLYHVDNYKWKPIKEKAGFNKGGHLHTFILRLPKKSDLKLKKSLPSLK</sequence>
<dbReference type="InterPro" id="IPR011333">
    <property type="entry name" value="SKP1/BTB/POZ_sf"/>
</dbReference>
<dbReference type="InterPro" id="IPR015915">
    <property type="entry name" value="Kelch-typ_b-propeller"/>
</dbReference>
<dbReference type="Ensembl" id="ENSLLET00000011703.1">
    <property type="protein sequence ID" value="ENSLLEP00000011248.1"/>
    <property type="gene ID" value="ENSLLEG00000007189.1"/>
</dbReference>
<dbReference type="InterPro" id="IPR006652">
    <property type="entry name" value="Kelch_1"/>
</dbReference>
<evidence type="ECO:0000256" key="2">
    <source>
        <dbReference type="ARBA" id="ARBA00022737"/>
    </source>
</evidence>
<dbReference type="OrthoDB" id="45365at2759"/>
<dbReference type="InterPro" id="IPR000210">
    <property type="entry name" value="BTB/POZ_dom"/>
</dbReference>
<dbReference type="CDD" id="cd18486">
    <property type="entry name" value="BACK_KBTBD13"/>
    <property type="match status" value="1"/>
</dbReference>
<feature type="domain" description="BTB" evidence="3">
    <location>
        <begin position="16"/>
        <end position="73"/>
    </location>
</feature>
<dbReference type="SUPFAM" id="SSF117281">
    <property type="entry name" value="Kelch motif"/>
    <property type="match status" value="1"/>
</dbReference>
<dbReference type="Gene3D" id="3.30.710.10">
    <property type="entry name" value="Potassium Channel Kv1.1, Chain A"/>
    <property type="match status" value="1"/>
</dbReference>
<evidence type="ECO:0000256" key="1">
    <source>
        <dbReference type="ARBA" id="ARBA00022441"/>
    </source>
</evidence>
<dbReference type="Pfam" id="PF00651">
    <property type="entry name" value="BTB"/>
    <property type="match status" value="1"/>
</dbReference>
<dbReference type="PANTHER" id="PTHR46375:SF3">
    <property type="entry name" value="KELCH REPEAT AND BTB DOMAIN-CONTAINING PROTEIN 13"/>
    <property type="match status" value="1"/>
</dbReference>
<dbReference type="PROSITE" id="PS50097">
    <property type="entry name" value="BTB"/>
    <property type="match status" value="1"/>
</dbReference>
<evidence type="ECO:0000313" key="4">
    <source>
        <dbReference type="Ensembl" id="ENSLLEP00000011248.1"/>
    </source>
</evidence>
<accession>A0A8C5M935</accession>
<dbReference type="PANTHER" id="PTHR46375">
    <property type="entry name" value="KELCH REPEAT AND BTB DOMAIN-CONTAINING PROTEIN 13-RELATED"/>
    <property type="match status" value="1"/>
</dbReference>
<keyword evidence="5" id="KW-1185">Reference proteome</keyword>
<dbReference type="Gene3D" id="2.120.10.80">
    <property type="entry name" value="Kelch-type beta propeller"/>
    <property type="match status" value="1"/>
</dbReference>
<gene>
    <name evidence="4" type="primary">KBTBD13</name>
</gene>
<reference evidence="4" key="2">
    <citation type="submission" date="2025-09" db="UniProtKB">
        <authorList>
            <consortium name="Ensembl"/>
        </authorList>
    </citation>
    <scope>IDENTIFICATION</scope>
</reference>
<name>A0A8C5M935_9ANUR</name>
<dbReference type="AlphaFoldDB" id="A0A8C5M935"/>